<feature type="transmembrane region" description="Helical" evidence="6">
    <location>
        <begin position="333"/>
        <end position="353"/>
    </location>
</feature>
<evidence type="ECO:0000256" key="4">
    <source>
        <dbReference type="ARBA" id="ARBA00022989"/>
    </source>
</evidence>
<feature type="transmembrane region" description="Helical" evidence="6">
    <location>
        <begin position="234"/>
        <end position="257"/>
    </location>
</feature>
<dbReference type="HOGENOM" id="CLU_018751_2_0_1"/>
<organism evidence="8 9">
    <name type="scientific">Emiliania huxleyi (strain CCMP1516)</name>
    <dbReference type="NCBI Taxonomy" id="280463"/>
    <lineage>
        <taxon>Eukaryota</taxon>
        <taxon>Haptista</taxon>
        <taxon>Haptophyta</taxon>
        <taxon>Prymnesiophyceae</taxon>
        <taxon>Isochrysidales</taxon>
        <taxon>Noelaerhabdaceae</taxon>
        <taxon>Emiliania</taxon>
    </lineage>
</organism>
<dbReference type="PaxDb" id="2903-EOD15458"/>
<name>A0A0D3IW23_EMIH1</name>
<evidence type="ECO:0000256" key="3">
    <source>
        <dbReference type="ARBA" id="ARBA00022692"/>
    </source>
</evidence>
<dbReference type="RefSeq" id="XP_005767887.1">
    <property type="nucleotide sequence ID" value="XM_005767830.1"/>
</dbReference>
<dbReference type="EnsemblProtists" id="EOD15458">
    <property type="protein sequence ID" value="EOD15458"/>
    <property type="gene ID" value="EMIHUDRAFT_119374"/>
</dbReference>
<accession>A0A0D3IW23</accession>
<sequence>MCDNEEPLAGCDLTEVASQYESGACCRSDVDFGHGFGCFVPILMMLLFSVLSRNPPLSMGTAIWIGWCIKALPIHRHIFSPPRLIAGPPPLEQEGNAWAGFRGFFDTALSAAIDGYSAIFVFVFLMQMIVGAGHRSGGFQAPPTACPLPLPALADLMAKGIKDSFTCQFFTWLFGFVIFFDDCRDWGPMYTAELKARTEGWDEDKLAAEGAASDAIQPVREKAGIPKGRWWNGLIVPVLFLSTILPFLAYSGADVVARALPDRRRPGTDDAPIHGGDRNNRLHRVGRDWGPMYTAELKARTEGWDEDKLAAEGAASDAIQPVREKAGIPKGRWWNGLIVPVLFLSTILPFLAYSGADVVAWGGIGWDNARGAPLICSQPPPPPAKKMIVWILIFAKAIATISKDLGMPDYLGCALKGTDPAVVPCVTFVLACLCSLGTGTSWGTMAVMFPISLPLAINLCRDEGIEDGSDEGLNILYTTSAAVLGGSACQCSVYDHFKTQIPYAMFCGLSALLLGFLPTAYGIIEHETSVLVPTRPERGAVPTYSPTRGEIGTGIWGIKASVMSYGKKAPGTKTEAA</sequence>
<evidence type="ECO:0000256" key="1">
    <source>
        <dbReference type="ARBA" id="ARBA00004651"/>
    </source>
</evidence>
<dbReference type="Pfam" id="PF03553">
    <property type="entry name" value="Na_H_antiporter"/>
    <property type="match status" value="1"/>
</dbReference>
<dbReference type="Proteomes" id="UP000013827">
    <property type="component" value="Unassembled WGS sequence"/>
</dbReference>
<evidence type="ECO:0000256" key="2">
    <source>
        <dbReference type="ARBA" id="ARBA00022475"/>
    </source>
</evidence>
<dbReference type="PANTHER" id="PTHR43478">
    <property type="entry name" value="NA+/H+ ANTIPORTER-RELATED"/>
    <property type="match status" value="1"/>
</dbReference>
<keyword evidence="5 6" id="KW-0472">Membrane</keyword>
<dbReference type="GO" id="GO:0005886">
    <property type="term" value="C:plasma membrane"/>
    <property type="evidence" value="ECO:0007669"/>
    <property type="project" value="UniProtKB-SubCell"/>
</dbReference>
<evidence type="ECO:0000256" key="5">
    <source>
        <dbReference type="ARBA" id="ARBA00023136"/>
    </source>
</evidence>
<dbReference type="PANTHER" id="PTHR43478:SF1">
    <property type="entry name" value="NA+_H+ ANTIPORTER NHAC-LIKE C-TERMINAL DOMAIN-CONTAINING PROTEIN"/>
    <property type="match status" value="1"/>
</dbReference>
<dbReference type="OMA" id="DWGPMYT"/>
<proteinExistence type="predicted"/>
<keyword evidence="4 6" id="KW-1133">Transmembrane helix</keyword>
<dbReference type="InterPro" id="IPR018461">
    <property type="entry name" value="Na/H_Antiport_NhaC-like_C"/>
</dbReference>
<dbReference type="STRING" id="2903.R1BYY9"/>
<reference evidence="9" key="1">
    <citation type="journal article" date="2013" name="Nature">
        <title>Pan genome of the phytoplankton Emiliania underpins its global distribution.</title>
        <authorList>
            <person name="Read B.A."/>
            <person name="Kegel J."/>
            <person name="Klute M.J."/>
            <person name="Kuo A."/>
            <person name="Lefebvre S.C."/>
            <person name="Maumus F."/>
            <person name="Mayer C."/>
            <person name="Miller J."/>
            <person name="Monier A."/>
            <person name="Salamov A."/>
            <person name="Young J."/>
            <person name="Aguilar M."/>
            <person name="Claverie J.M."/>
            <person name="Frickenhaus S."/>
            <person name="Gonzalez K."/>
            <person name="Herman E.K."/>
            <person name="Lin Y.C."/>
            <person name="Napier J."/>
            <person name="Ogata H."/>
            <person name="Sarno A.F."/>
            <person name="Shmutz J."/>
            <person name="Schroeder D."/>
            <person name="de Vargas C."/>
            <person name="Verret F."/>
            <person name="von Dassow P."/>
            <person name="Valentin K."/>
            <person name="Van de Peer Y."/>
            <person name="Wheeler G."/>
            <person name="Dacks J.B."/>
            <person name="Delwiche C.F."/>
            <person name="Dyhrman S.T."/>
            <person name="Glockner G."/>
            <person name="John U."/>
            <person name="Richards T."/>
            <person name="Worden A.Z."/>
            <person name="Zhang X."/>
            <person name="Grigoriev I.V."/>
            <person name="Allen A.E."/>
            <person name="Bidle K."/>
            <person name="Borodovsky M."/>
            <person name="Bowler C."/>
            <person name="Brownlee C."/>
            <person name="Cock J.M."/>
            <person name="Elias M."/>
            <person name="Gladyshev V.N."/>
            <person name="Groth M."/>
            <person name="Guda C."/>
            <person name="Hadaegh A."/>
            <person name="Iglesias-Rodriguez M.D."/>
            <person name="Jenkins J."/>
            <person name="Jones B.M."/>
            <person name="Lawson T."/>
            <person name="Leese F."/>
            <person name="Lindquist E."/>
            <person name="Lobanov A."/>
            <person name="Lomsadze A."/>
            <person name="Malik S.B."/>
            <person name="Marsh M.E."/>
            <person name="Mackinder L."/>
            <person name="Mock T."/>
            <person name="Mueller-Roeber B."/>
            <person name="Pagarete A."/>
            <person name="Parker M."/>
            <person name="Probert I."/>
            <person name="Quesneville H."/>
            <person name="Raines C."/>
            <person name="Rensing S.A."/>
            <person name="Riano-Pachon D.M."/>
            <person name="Richier S."/>
            <person name="Rokitta S."/>
            <person name="Shiraiwa Y."/>
            <person name="Soanes D.M."/>
            <person name="van der Giezen M."/>
            <person name="Wahlund T.M."/>
            <person name="Williams B."/>
            <person name="Wilson W."/>
            <person name="Wolfe G."/>
            <person name="Wurch L.L."/>
        </authorList>
    </citation>
    <scope>NUCLEOTIDE SEQUENCE</scope>
</reference>
<feature type="transmembrane region" description="Helical" evidence="6">
    <location>
        <begin position="32"/>
        <end position="51"/>
    </location>
</feature>
<feature type="transmembrane region" description="Helical" evidence="6">
    <location>
        <begin position="111"/>
        <end position="130"/>
    </location>
</feature>
<keyword evidence="9" id="KW-1185">Reference proteome</keyword>
<evidence type="ECO:0000313" key="9">
    <source>
        <dbReference type="Proteomes" id="UP000013827"/>
    </source>
</evidence>
<keyword evidence="3 6" id="KW-0812">Transmembrane</keyword>
<feature type="domain" description="Na+/H+ antiporter NhaC-like C-terminal" evidence="7">
    <location>
        <begin position="387"/>
        <end position="516"/>
    </location>
</feature>
<keyword evidence="2" id="KW-1003">Cell membrane</keyword>
<dbReference type="AlphaFoldDB" id="A0A0D3IW23"/>
<dbReference type="KEGG" id="ehx:EMIHUDRAFT_119374"/>
<reference evidence="8" key="2">
    <citation type="submission" date="2024-10" db="UniProtKB">
        <authorList>
            <consortium name="EnsemblProtists"/>
        </authorList>
    </citation>
    <scope>IDENTIFICATION</scope>
</reference>
<protein>
    <recommendedName>
        <fullName evidence="7">Na+/H+ antiporter NhaC-like C-terminal domain-containing protein</fullName>
    </recommendedName>
</protein>
<comment type="subcellular location">
    <subcellularLocation>
        <location evidence="1">Cell membrane</location>
        <topology evidence="1">Multi-pass membrane protein</topology>
    </subcellularLocation>
</comment>
<evidence type="ECO:0000256" key="6">
    <source>
        <dbReference type="SAM" id="Phobius"/>
    </source>
</evidence>
<feature type="transmembrane region" description="Helical" evidence="6">
    <location>
        <begin position="503"/>
        <end position="524"/>
    </location>
</feature>
<evidence type="ECO:0000259" key="7">
    <source>
        <dbReference type="Pfam" id="PF03553"/>
    </source>
</evidence>
<evidence type="ECO:0000313" key="8">
    <source>
        <dbReference type="EnsemblProtists" id="EOD15458"/>
    </source>
</evidence>
<dbReference type="GeneID" id="17261615"/>